<keyword evidence="2" id="KW-0472">Membrane</keyword>
<reference evidence="3 4" key="1">
    <citation type="submission" date="2020-03" db="EMBL/GenBank/DDBJ databases">
        <title>The role of nitrogen metabolism on polyethylene biodegradation.</title>
        <authorList>
            <person name="Peixoto J."/>
            <person name="Vizzotto C.S."/>
            <person name="Ramos A."/>
            <person name="Alves G."/>
            <person name="Steindorff A."/>
            <person name="Kruger R."/>
        </authorList>
    </citation>
    <scope>NUCLEOTIDE SEQUENCE [LARGE SCALE GENOMIC DNA]</scope>
    <source>
        <strain evidence="3 4">PE63</strain>
    </source>
</reference>
<proteinExistence type="predicted"/>
<dbReference type="EMBL" id="JAANES010000001">
    <property type="protein sequence ID" value="MBS3018427.1"/>
    <property type="molecule type" value="Genomic_DNA"/>
</dbReference>
<keyword evidence="4" id="KW-1185">Reference proteome</keyword>
<accession>A0ABS5LQT5</accession>
<dbReference type="Proteomes" id="UP001647436">
    <property type="component" value="Unassembled WGS sequence"/>
</dbReference>
<gene>
    <name evidence="3" type="ORF">DJFAAGMI_01159</name>
</gene>
<comment type="caution">
    <text evidence="3">The sequence shown here is derived from an EMBL/GenBank/DDBJ whole genome shotgun (WGS) entry which is preliminary data.</text>
</comment>
<keyword evidence="2" id="KW-0812">Transmembrane</keyword>
<feature type="transmembrane region" description="Helical" evidence="2">
    <location>
        <begin position="72"/>
        <end position="91"/>
    </location>
</feature>
<keyword evidence="1" id="KW-0175">Coiled coil</keyword>
<evidence type="ECO:0008006" key="5">
    <source>
        <dbReference type="Google" id="ProtNLM"/>
    </source>
</evidence>
<keyword evidence="2" id="KW-1133">Transmembrane helix</keyword>
<organism evidence="3 4">
    <name type="scientific">Comamonas brasiliensis</name>
    <dbReference type="NCBI Taxonomy" id="1812482"/>
    <lineage>
        <taxon>Bacteria</taxon>
        <taxon>Pseudomonadati</taxon>
        <taxon>Pseudomonadota</taxon>
        <taxon>Betaproteobacteria</taxon>
        <taxon>Burkholderiales</taxon>
        <taxon>Comamonadaceae</taxon>
        <taxon>Comamonas</taxon>
    </lineage>
</organism>
<dbReference type="RefSeq" id="WP_211456295.1">
    <property type="nucleotide sequence ID" value="NZ_JAANES010000001.1"/>
</dbReference>
<evidence type="ECO:0000313" key="3">
    <source>
        <dbReference type="EMBL" id="MBS3018427.1"/>
    </source>
</evidence>
<feature type="transmembrane region" description="Helical" evidence="2">
    <location>
        <begin position="27"/>
        <end position="51"/>
    </location>
</feature>
<sequence>MAATYIKQEFPVEPRFEASQSGVSWPAVFAGALAAAILSLVLFMLGTGLGLSSISVWSGKGTDGETIGWSTLAWLVLTQLASAGVGGYMAGRLRTKWQGLHTDEVYFRDTAHGFLAWALATIGMVVLTAAMVSGAVSSTSRVAGAVAGEAAHFAGGAAGGLAGSTAGGMSGVFNDGQSANPNGRGSNDLHYWINGLLRREVVSEPSQVNSTDTSQRARDTADDAKEVGVIFSQAVQTGKLPDQDATYIANIVAQRSNVSAEEAKTKVQQSFEQVQAKIEKAKQAAEQARKATAYSLLWIFVALLIGAFVASVCATVGGRQRDNV</sequence>
<evidence type="ECO:0000256" key="1">
    <source>
        <dbReference type="SAM" id="Coils"/>
    </source>
</evidence>
<name>A0ABS5LQT5_9BURK</name>
<protein>
    <recommendedName>
        <fullName evidence="5">PhnA-like protein</fullName>
    </recommendedName>
</protein>
<feature type="transmembrane region" description="Helical" evidence="2">
    <location>
        <begin position="296"/>
        <end position="317"/>
    </location>
</feature>
<evidence type="ECO:0000256" key="2">
    <source>
        <dbReference type="SAM" id="Phobius"/>
    </source>
</evidence>
<feature type="coiled-coil region" evidence="1">
    <location>
        <begin position="264"/>
        <end position="291"/>
    </location>
</feature>
<feature type="transmembrane region" description="Helical" evidence="2">
    <location>
        <begin position="111"/>
        <end position="132"/>
    </location>
</feature>
<evidence type="ECO:0000313" key="4">
    <source>
        <dbReference type="Proteomes" id="UP001647436"/>
    </source>
</evidence>